<protein>
    <submittedName>
        <fullName evidence="1">Uncharacterized protein</fullName>
    </submittedName>
</protein>
<name>A0A8S5TSZ9_9CAUD</name>
<proteinExistence type="predicted"/>
<sequence length="99" mass="11700">MAVLSHIGYKSYCAVDKLLVYSFIEEILSRFSFIVTESDYDSIAKVINCFYGSCMIPFPYYVENTIESKETPPFYYDYFRITEDNKLRSTENNKLRLKL</sequence>
<accession>A0A8S5TSZ9</accession>
<dbReference type="EMBL" id="BK015923">
    <property type="protein sequence ID" value="DAF85338.1"/>
    <property type="molecule type" value="Genomic_DNA"/>
</dbReference>
<reference evidence="1" key="1">
    <citation type="journal article" date="2021" name="Proc. Natl. Acad. Sci. U.S.A.">
        <title>A Catalog of Tens of Thousands of Viruses from Human Metagenomes Reveals Hidden Associations with Chronic Diseases.</title>
        <authorList>
            <person name="Tisza M.J."/>
            <person name="Buck C.B."/>
        </authorList>
    </citation>
    <scope>NUCLEOTIDE SEQUENCE</scope>
    <source>
        <strain evidence="1">Ct3KQ27</strain>
    </source>
</reference>
<evidence type="ECO:0000313" key="1">
    <source>
        <dbReference type="EMBL" id="DAF85338.1"/>
    </source>
</evidence>
<organism evidence="1">
    <name type="scientific">CrAss-like virus sp. ct3KQ27</name>
    <dbReference type="NCBI Taxonomy" id="2825834"/>
    <lineage>
        <taxon>Viruses</taxon>
        <taxon>Duplodnaviria</taxon>
        <taxon>Heunggongvirae</taxon>
        <taxon>Uroviricota</taxon>
        <taxon>Caudoviricetes</taxon>
        <taxon>Crassvirales</taxon>
    </lineage>
</organism>
<dbReference type="Pfam" id="PF25711">
    <property type="entry name" value="crAss_THB"/>
    <property type="match status" value="1"/>
</dbReference>
<dbReference type="InterPro" id="IPR057875">
    <property type="entry name" value="crAss_THB"/>
</dbReference>